<comment type="catalytic activity">
    <reaction evidence="10">
        <text>S-methyl-5'-thioadenosine + phosphate = 5-(methylsulfanyl)-alpha-D-ribose 1-phosphate + adenine</text>
        <dbReference type="Rhea" id="RHEA:11852"/>
        <dbReference type="ChEBI" id="CHEBI:16708"/>
        <dbReference type="ChEBI" id="CHEBI:17509"/>
        <dbReference type="ChEBI" id="CHEBI:43474"/>
        <dbReference type="ChEBI" id="CHEBI:58533"/>
        <dbReference type="EC" id="2.4.2.28"/>
    </reaction>
    <physiologicalReaction direction="left-to-right" evidence="10">
        <dbReference type="Rhea" id="RHEA:11853"/>
    </physiologicalReaction>
</comment>
<keyword evidence="6" id="KW-0378">Hydrolase</keyword>
<reference evidence="12" key="2">
    <citation type="submission" date="2021-04" db="EMBL/GenBank/DDBJ databases">
        <authorList>
            <person name="Gilroy R."/>
        </authorList>
    </citation>
    <scope>NUCLEOTIDE SEQUENCE</scope>
    <source>
        <strain evidence="12">ChiBcec1-1630</strain>
    </source>
</reference>
<evidence type="ECO:0000256" key="2">
    <source>
        <dbReference type="ARBA" id="ARBA00003215"/>
    </source>
</evidence>
<dbReference type="SUPFAM" id="SSF64438">
    <property type="entry name" value="CNF1/YfiH-like putative cysteine hydrolases"/>
    <property type="match status" value="1"/>
</dbReference>
<protein>
    <recommendedName>
        <fullName evidence="11">Purine nucleoside phosphorylase</fullName>
    </recommendedName>
</protein>
<evidence type="ECO:0000256" key="4">
    <source>
        <dbReference type="ARBA" id="ARBA00022679"/>
    </source>
</evidence>
<dbReference type="PANTHER" id="PTHR30616">
    <property type="entry name" value="UNCHARACTERIZED PROTEIN YFIH"/>
    <property type="match status" value="1"/>
</dbReference>
<dbReference type="AlphaFoldDB" id="A0A9D2TRW5"/>
<organism evidence="12 13">
    <name type="scientific">Candidatus Eisenbergiella intestinigallinarum</name>
    <dbReference type="NCBI Taxonomy" id="2838549"/>
    <lineage>
        <taxon>Bacteria</taxon>
        <taxon>Bacillati</taxon>
        <taxon>Bacillota</taxon>
        <taxon>Clostridia</taxon>
        <taxon>Lachnospirales</taxon>
        <taxon>Lachnospiraceae</taxon>
        <taxon>Eisenbergiella</taxon>
    </lineage>
</organism>
<sequence length="296" mass="32282">MEKKDGLKRKAGIRPGMALSRKNGAEYLTFPAISETGMVSHLMTMRAGGVSEGDLWSMNLSFSRGDRKENVEENFRRAAALLGCRPEDIVSSDQTHTTNIRLVTSADKGKGVVRPKDFSDVDGLITNEPGIALATFYADCVPLLFVDPVRRAVGLSHSGWRGTAQGMGARTAEAMRKAFGSRPEDLLVGIGPSICRDCYEVSEDVADAFRMLFSEEGFQNLSIRLHDVLSAKGNGKYQLDLWKANEAVCLSAGIQPQHISVTDVCTCCNPDRLFSHRASGGKRGNLGMFVMLKKEC</sequence>
<evidence type="ECO:0000256" key="3">
    <source>
        <dbReference type="ARBA" id="ARBA00007353"/>
    </source>
</evidence>
<name>A0A9D2TRW5_9FIRM</name>
<dbReference type="CDD" id="cd16833">
    <property type="entry name" value="YfiH"/>
    <property type="match status" value="1"/>
</dbReference>
<dbReference type="GO" id="GO:0016787">
    <property type="term" value="F:hydrolase activity"/>
    <property type="evidence" value="ECO:0007669"/>
    <property type="project" value="UniProtKB-KW"/>
</dbReference>
<dbReference type="Pfam" id="PF02578">
    <property type="entry name" value="Cu-oxidase_4"/>
    <property type="match status" value="1"/>
</dbReference>
<reference evidence="12" key="1">
    <citation type="journal article" date="2021" name="PeerJ">
        <title>Extensive microbial diversity within the chicken gut microbiome revealed by metagenomics and culture.</title>
        <authorList>
            <person name="Gilroy R."/>
            <person name="Ravi A."/>
            <person name="Getino M."/>
            <person name="Pursley I."/>
            <person name="Horton D.L."/>
            <person name="Alikhan N.F."/>
            <person name="Baker D."/>
            <person name="Gharbi K."/>
            <person name="Hall N."/>
            <person name="Watson M."/>
            <person name="Adriaenssens E.M."/>
            <person name="Foster-Nyarko E."/>
            <person name="Jarju S."/>
            <person name="Secka A."/>
            <person name="Antonio M."/>
            <person name="Oren A."/>
            <person name="Chaudhuri R.R."/>
            <person name="La Ragione R."/>
            <person name="Hildebrand F."/>
            <person name="Pallen M.J."/>
        </authorList>
    </citation>
    <scope>NUCLEOTIDE SEQUENCE</scope>
    <source>
        <strain evidence="12">ChiBcec1-1630</strain>
    </source>
</reference>
<evidence type="ECO:0000256" key="11">
    <source>
        <dbReference type="RuleBase" id="RU361274"/>
    </source>
</evidence>
<evidence type="ECO:0000256" key="5">
    <source>
        <dbReference type="ARBA" id="ARBA00022723"/>
    </source>
</evidence>
<evidence type="ECO:0000256" key="8">
    <source>
        <dbReference type="ARBA" id="ARBA00047989"/>
    </source>
</evidence>
<dbReference type="GO" id="GO:0017061">
    <property type="term" value="F:S-methyl-5-thioadenosine phosphorylase activity"/>
    <property type="evidence" value="ECO:0007669"/>
    <property type="project" value="UniProtKB-EC"/>
</dbReference>
<keyword evidence="5" id="KW-0479">Metal-binding</keyword>
<dbReference type="InterPro" id="IPR003730">
    <property type="entry name" value="Cu_polyphenol_OxRdtase"/>
</dbReference>
<evidence type="ECO:0000256" key="1">
    <source>
        <dbReference type="ARBA" id="ARBA00000553"/>
    </source>
</evidence>
<evidence type="ECO:0000256" key="10">
    <source>
        <dbReference type="ARBA" id="ARBA00049893"/>
    </source>
</evidence>
<comment type="caution">
    <text evidence="12">The sequence shown here is derived from an EMBL/GenBank/DDBJ whole genome shotgun (WGS) entry which is preliminary data.</text>
</comment>
<evidence type="ECO:0000313" key="13">
    <source>
        <dbReference type="Proteomes" id="UP000823922"/>
    </source>
</evidence>
<dbReference type="Gene3D" id="3.60.140.10">
    <property type="entry name" value="CNF1/YfiH-like putative cysteine hydrolases"/>
    <property type="match status" value="1"/>
</dbReference>
<comment type="catalytic activity">
    <reaction evidence="9">
        <text>adenosine + phosphate = alpha-D-ribose 1-phosphate + adenine</text>
        <dbReference type="Rhea" id="RHEA:27642"/>
        <dbReference type="ChEBI" id="CHEBI:16335"/>
        <dbReference type="ChEBI" id="CHEBI:16708"/>
        <dbReference type="ChEBI" id="CHEBI:43474"/>
        <dbReference type="ChEBI" id="CHEBI:57720"/>
        <dbReference type="EC" id="2.4.2.1"/>
    </reaction>
    <physiologicalReaction direction="left-to-right" evidence="9">
        <dbReference type="Rhea" id="RHEA:27643"/>
    </physiologicalReaction>
</comment>
<comment type="catalytic activity">
    <reaction evidence="8">
        <text>adenosine + H2O + H(+) = inosine + NH4(+)</text>
        <dbReference type="Rhea" id="RHEA:24408"/>
        <dbReference type="ChEBI" id="CHEBI:15377"/>
        <dbReference type="ChEBI" id="CHEBI:15378"/>
        <dbReference type="ChEBI" id="CHEBI:16335"/>
        <dbReference type="ChEBI" id="CHEBI:17596"/>
        <dbReference type="ChEBI" id="CHEBI:28938"/>
        <dbReference type="EC" id="3.5.4.4"/>
    </reaction>
    <physiologicalReaction direction="left-to-right" evidence="8">
        <dbReference type="Rhea" id="RHEA:24409"/>
    </physiologicalReaction>
</comment>
<evidence type="ECO:0000256" key="9">
    <source>
        <dbReference type="ARBA" id="ARBA00048968"/>
    </source>
</evidence>
<keyword evidence="4" id="KW-0808">Transferase</keyword>
<evidence type="ECO:0000256" key="6">
    <source>
        <dbReference type="ARBA" id="ARBA00022801"/>
    </source>
</evidence>
<evidence type="ECO:0000313" key="12">
    <source>
        <dbReference type="EMBL" id="HJC86504.1"/>
    </source>
</evidence>
<evidence type="ECO:0000256" key="7">
    <source>
        <dbReference type="ARBA" id="ARBA00022833"/>
    </source>
</evidence>
<dbReference type="EMBL" id="DWVS01000020">
    <property type="protein sequence ID" value="HJC86504.1"/>
    <property type="molecule type" value="Genomic_DNA"/>
</dbReference>
<comment type="function">
    <text evidence="2">Purine nucleoside enzyme that catalyzes the phosphorolysis of adenosine and inosine nucleosides, yielding D-ribose 1-phosphate and the respective free bases, adenine and hypoxanthine. Also catalyzes the phosphorolysis of S-methyl-5'-thioadenosine into adenine and S-methyl-5-thio-alpha-D-ribose 1-phosphate. Also has adenosine deaminase activity.</text>
</comment>
<dbReference type="InterPro" id="IPR038371">
    <property type="entry name" value="Cu_polyphenol_OxRdtase_sf"/>
</dbReference>
<dbReference type="NCBIfam" id="TIGR00726">
    <property type="entry name" value="peptidoglycan editing factor PgeF"/>
    <property type="match status" value="1"/>
</dbReference>
<proteinExistence type="inferred from homology"/>
<dbReference type="PANTHER" id="PTHR30616:SF2">
    <property type="entry name" value="PURINE NUCLEOSIDE PHOSPHORYLASE LACC1"/>
    <property type="match status" value="1"/>
</dbReference>
<comment type="catalytic activity">
    <reaction evidence="1">
        <text>inosine + phosphate = alpha-D-ribose 1-phosphate + hypoxanthine</text>
        <dbReference type="Rhea" id="RHEA:27646"/>
        <dbReference type="ChEBI" id="CHEBI:17368"/>
        <dbReference type="ChEBI" id="CHEBI:17596"/>
        <dbReference type="ChEBI" id="CHEBI:43474"/>
        <dbReference type="ChEBI" id="CHEBI:57720"/>
        <dbReference type="EC" id="2.4.2.1"/>
    </reaction>
    <physiologicalReaction direction="left-to-right" evidence="1">
        <dbReference type="Rhea" id="RHEA:27647"/>
    </physiologicalReaction>
</comment>
<dbReference type="GO" id="GO:0005507">
    <property type="term" value="F:copper ion binding"/>
    <property type="evidence" value="ECO:0007669"/>
    <property type="project" value="TreeGrafter"/>
</dbReference>
<accession>A0A9D2TRW5</accession>
<gene>
    <name evidence="12" type="primary">pgeF</name>
    <name evidence="12" type="ORF">H9926_00605</name>
</gene>
<dbReference type="InterPro" id="IPR011324">
    <property type="entry name" value="Cytotoxic_necrot_fac-like_cat"/>
</dbReference>
<keyword evidence="7" id="KW-0862">Zinc</keyword>
<dbReference type="Proteomes" id="UP000823922">
    <property type="component" value="Unassembled WGS sequence"/>
</dbReference>
<comment type="similarity">
    <text evidence="3 11">Belongs to the purine nucleoside phosphorylase YfiH/LACC1 family.</text>
</comment>